<dbReference type="EMBL" id="VCMV01000013">
    <property type="protein sequence ID" value="KAB0267672.1"/>
    <property type="molecule type" value="Genomic_DNA"/>
</dbReference>
<dbReference type="SFLD" id="SFLDG01129">
    <property type="entry name" value="C1.5:_HAD__Beta-PGM__Phosphata"/>
    <property type="match status" value="1"/>
</dbReference>
<comment type="caution">
    <text evidence="1">The sequence shown here is derived from an EMBL/GenBank/DDBJ whole genome shotgun (WGS) entry which is preliminary data.</text>
</comment>
<dbReference type="SFLD" id="SFLDS00003">
    <property type="entry name" value="Haloacid_Dehalogenase"/>
    <property type="match status" value="1"/>
</dbReference>
<dbReference type="PANTHER" id="PTHR43611:SF3">
    <property type="entry name" value="FLAVIN MONONUCLEOTIDE HYDROLASE 1, CHLOROPLATIC"/>
    <property type="match status" value="1"/>
</dbReference>
<name>A0A5N3PD57_9HYPH</name>
<organism evidence="1 2">
    <name type="scientific">Microvirga brassicacearum</name>
    <dbReference type="NCBI Taxonomy" id="2580413"/>
    <lineage>
        <taxon>Bacteria</taxon>
        <taxon>Pseudomonadati</taxon>
        <taxon>Pseudomonadota</taxon>
        <taxon>Alphaproteobacteria</taxon>
        <taxon>Hyphomicrobiales</taxon>
        <taxon>Methylobacteriaceae</taxon>
        <taxon>Microvirga</taxon>
    </lineage>
</organism>
<keyword evidence="2" id="KW-1185">Reference proteome</keyword>
<evidence type="ECO:0000313" key="2">
    <source>
        <dbReference type="Proteomes" id="UP000325684"/>
    </source>
</evidence>
<gene>
    <name evidence="1" type="ORF">FEZ63_10345</name>
</gene>
<dbReference type="Pfam" id="PF00702">
    <property type="entry name" value="Hydrolase"/>
    <property type="match status" value="1"/>
</dbReference>
<dbReference type="AlphaFoldDB" id="A0A5N3PD57"/>
<reference evidence="1 2" key="1">
    <citation type="journal article" date="2019" name="Microorganisms">
        <title>Genome Insights into the Novel Species Microvirga brassicacearum, a Rapeseed Endophyte with Biotechnological Potential.</title>
        <authorList>
            <person name="Jimenez-Gomez A."/>
            <person name="Saati-Santamaria Z."/>
            <person name="Igual J.M."/>
            <person name="Rivas R."/>
            <person name="Mateos P.F."/>
            <person name="Garcia-Fraile P."/>
        </authorList>
    </citation>
    <scope>NUCLEOTIDE SEQUENCE [LARGE SCALE GENOMIC DNA]</scope>
    <source>
        <strain evidence="1 2">CDVBN77</strain>
    </source>
</reference>
<sequence>MMIFFDVDGVLIDGWHANNTLRKPWDAMIEADLGIDREAFQKLFFGAPGSRSASPMFECVSGRLDLKDALAEALPQVGYDGSVDDFMRYWFEKDSNVNADVISLVEEIRERSGAPMFVATGQEHNRAHYLWNELGFSRLFDGIFYSAKIGYAKNDVRFFEAINRSLGISAGERPLFFDDQPEIVDLARSVGWDGAAFTSIKDIQEHPRLRHLWP</sequence>
<dbReference type="InterPro" id="IPR036412">
    <property type="entry name" value="HAD-like_sf"/>
</dbReference>
<dbReference type="InterPro" id="IPR023214">
    <property type="entry name" value="HAD_sf"/>
</dbReference>
<dbReference type="PANTHER" id="PTHR43611">
    <property type="entry name" value="ALPHA-D-GLUCOSE 1-PHOSPHATE PHOSPHATASE"/>
    <property type="match status" value="1"/>
</dbReference>
<evidence type="ECO:0000313" key="1">
    <source>
        <dbReference type="EMBL" id="KAB0267672.1"/>
    </source>
</evidence>
<dbReference type="RefSeq" id="WP_150943960.1">
    <property type="nucleotide sequence ID" value="NZ_VCMV01000013.1"/>
</dbReference>
<dbReference type="SUPFAM" id="SSF56784">
    <property type="entry name" value="HAD-like"/>
    <property type="match status" value="1"/>
</dbReference>
<dbReference type="Gene3D" id="3.40.50.1000">
    <property type="entry name" value="HAD superfamily/HAD-like"/>
    <property type="match status" value="1"/>
</dbReference>
<accession>A0A5N3PD57</accession>
<dbReference type="Proteomes" id="UP000325684">
    <property type="component" value="Unassembled WGS sequence"/>
</dbReference>
<proteinExistence type="predicted"/>
<dbReference type="OrthoDB" id="9807742at2"/>
<protein>
    <submittedName>
        <fullName evidence="1">Haloacid dehalogenase</fullName>
    </submittedName>
</protein>